<keyword evidence="6" id="KW-0997">Cell inner membrane</keyword>
<dbReference type="PATRIC" id="fig|1128398.3.peg.2598"/>
<gene>
    <name evidence="11" type="primary">ssuA3</name>
    <name evidence="11" type="ordered locus">Curi_c25230</name>
</gene>
<dbReference type="CDD" id="cd13553">
    <property type="entry name" value="PBP2_NrtA_CpmA_like"/>
    <property type="match status" value="1"/>
</dbReference>
<evidence type="ECO:0000256" key="7">
    <source>
        <dbReference type="ARBA" id="ARBA00022729"/>
    </source>
</evidence>
<evidence type="ECO:0000256" key="8">
    <source>
        <dbReference type="ARBA" id="ARBA00023136"/>
    </source>
</evidence>
<evidence type="ECO:0000313" key="12">
    <source>
        <dbReference type="Proteomes" id="UP000006094"/>
    </source>
</evidence>
<keyword evidence="12" id="KW-1185">Reference proteome</keyword>
<dbReference type="RefSeq" id="WP_014968652.1">
    <property type="nucleotide sequence ID" value="NC_018664.1"/>
</dbReference>
<evidence type="ECO:0000256" key="9">
    <source>
        <dbReference type="SAM" id="SignalP"/>
    </source>
</evidence>
<evidence type="ECO:0000256" key="1">
    <source>
        <dbReference type="ARBA" id="ARBA00004418"/>
    </source>
</evidence>
<dbReference type="AlphaFoldDB" id="K0B0F3"/>
<organism evidence="11 12">
    <name type="scientific">Gottschalkia acidurici (strain ATCC 7906 / DSM 604 / BCRC 14475 / CIP 104303 / KCTC 5404 / NCIMB 10678 / 9a)</name>
    <name type="common">Clostridium acidurici</name>
    <dbReference type="NCBI Taxonomy" id="1128398"/>
    <lineage>
        <taxon>Bacteria</taxon>
        <taxon>Bacillati</taxon>
        <taxon>Bacillota</taxon>
        <taxon>Tissierellia</taxon>
        <taxon>Tissierellales</taxon>
        <taxon>Gottschalkiaceae</taxon>
        <taxon>Gottschalkia</taxon>
    </lineage>
</organism>
<dbReference type="NCBIfam" id="TIGR01728">
    <property type="entry name" value="SsuA_fam"/>
    <property type="match status" value="1"/>
</dbReference>
<feature type="domain" description="Solute-binding protein family 3/N-terminal" evidence="10">
    <location>
        <begin position="36"/>
        <end position="262"/>
    </location>
</feature>
<keyword evidence="7 9" id="KW-0732">Signal</keyword>
<dbReference type="Gene3D" id="3.40.190.10">
    <property type="entry name" value="Periplasmic binding protein-like II"/>
    <property type="match status" value="2"/>
</dbReference>
<dbReference type="Proteomes" id="UP000006094">
    <property type="component" value="Chromosome"/>
</dbReference>
<dbReference type="GO" id="GO:0042597">
    <property type="term" value="C:periplasmic space"/>
    <property type="evidence" value="ECO:0007669"/>
    <property type="project" value="UniProtKB-SubCell"/>
</dbReference>
<evidence type="ECO:0000256" key="2">
    <source>
        <dbReference type="ARBA" id="ARBA00004533"/>
    </source>
</evidence>
<dbReference type="STRING" id="1128398.Curi_c25230"/>
<dbReference type="SMART" id="SM00062">
    <property type="entry name" value="PBPb"/>
    <property type="match status" value="1"/>
</dbReference>
<protein>
    <submittedName>
        <fullName evidence="11">ABC transporter periplasmic aliphatic sulfonates-binding protein SsuA</fullName>
    </submittedName>
</protein>
<name>K0B0F3_GOTA9</name>
<dbReference type="eggNOG" id="COG0715">
    <property type="taxonomic scope" value="Bacteria"/>
</dbReference>
<dbReference type="OrthoDB" id="9814375at2"/>
<keyword evidence="4" id="KW-0813">Transport</keyword>
<evidence type="ECO:0000313" key="11">
    <source>
        <dbReference type="EMBL" id="AFS79518.1"/>
    </source>
</evidence>
<evidence type="ECO:0000256" key="3">
    <source>
        <dbReference type="ARBA" id="ARBA00010742"/>
    </source>
</evidence>
<dbReference type="InterPro" id="IPR044527">
    <property type="entry name" value="NrtA/CpmA_ABC-bd_dom"/>
</dbReference>
<dbReference type="EMBL" id="CP003326">
    <property type="protein sequence ID" value="AFS79518.1"/>
    <property type="molecule type" value="Genomic_DNA"/>
</dbReference>
<evidence type="ECO:0000256" key="6">
    <source>
        <dbReference type="ARBA" id="ARBA00022519"/>
    </source>
</evidence>
<dbReference type="GO" id="GO:0005886">
    <property type="term" value="C:plasma membrane"/>
    <property type="evidence" value="ECO:0007669"/>
    <property type="project" value="UniProtKB-SubCell"/>
</dbReference>
<dbReference type="PANTHER" id="PTHR30024">
    <property type="entry name" value="ALIPHATIC SULFONATES-BINDING PROTEIN-RELATED"/>
    <property type="match status" value="1"/>
</dbReference>
<comment type="similarity">
    <text evidence="3">Belongs to the bacterial solute-binding protein SsuA/TauA family.</text>
</comment>
<feature type="signal peptide" evidence="9">
    <location>
        <begin position="1"/>
        <end position="20"/>
    </location>
</feature>
<dbReference type="GO" id="GO:0042626">
    <property type="term" value="F:ATPase-coupled transmembrane transporter activity"/>
    <property type="evidence" value="ECO:0007669"/>
    <property type="project" value="InterPro"/>
</dbReference>
<evidence type="ECO:0000259" key="10">
    <source>
        <dbReference type="SMART" id="SM00062"/>
    </source>
</evidence>
<proteinExistence type="inferred from homology"/>
<dbReference type="PROSITE" id="PS51257">
    <property type="entry name" value="PROKAR_LIPOPROTEIN"/>
    <property type="match status" value="1"/>
</dbReference>
<feature type="chain" id="PRO_5039506073" evidence="9">
    <location>
        <begin position="21"/>
        <end position="346"/>
    </location>
</feature>
<dbReference type="InterPro" id="IPR001638">
    <property type="entry name" value="Solute-binding_3/MltF_N"/>
</dbReference>
<dbReference type="SUPFAM" id="SSF53850">
    <property type="entry name" value="Periplasmic binding protein-like II"/>
    <property type="match status" value="1"/>
</dbReference>
<dbReference type="PANTHER" id="PTHR30024:SF47">
    <property type="entry name" value="TAURINE-BINDING PERIPLASMIC PROTEIN"/>
    <property type="match status" value="1"/>
</dbReference>
<sequence>MRLRKSLVYTILVILTLALVGCSDESTKTSSDGSKIVRVGFFPNVTHTQALVGKGNGTFQKEIGKEYTIDWKQFNAGPSELEALLAGELDIGYIGPGPAVNGYTVSKGDLQIISGASNAGAVLIVGKDTDIKDIKDLEHKKIAIPQYGNTQDICLRGLLKDNGLKDSARGGTVDVVQAPNPDIKMLLEEGNIDAAFVPEPWGSRLESEIGAKILLDYDETWREGEYSSAVIIARKEFVENHPDLIEKFLKAHIETTEYINKNNDQAKKVINEQLQELIQKPLPKDVLDRAFDRLVITYDPQRESVKEIVDLSYEVGYLRRKPDLTNLFNLDLLNKVLDSKGLKEIK</sequence>
<reference evidence="11 12" key="1">
    <citation type="journal article" date="2012" name="PLoS ONE">
        <title>The purine-utilizing bacterium Clostridium acidurici 9a: a genome-guided metabolic reconsideration.</title>
        <authorList>
            <person name="Hartwich K."/>
            <person name="Poehlein A."/>
            <person name="Daniel R."/>
        </authorList>
    </citation>
    <scope>NUCLEOTIDE SEQUENCE [LARGE SCALE GENOMIC DNA]</scope>
    <source>
        <strain evidence="12">ATCC 7906 / DSM 604 / BCRC 14475 / CIP 104303 / KCTC 5404 / NCIMB 10678 / 9a</strain>
    </source>
</reference>
<keyword evidence="5" id="KW-1003">Cell membrane</keyword>
<comment type="subcellular location">
    <subcellularLocation>
        <location evidence="2">Cell inner membrane</location>
    </subcellularLocation>
    <subcellularLocation>
        <location evidence="1">Periplasm</location>
    </subcellularLocation>
</comment>
<dbReference type="KEGG" id="cad:Curi_c25230"/>
<accession>K0B0F3</accession>
<dbReference type="HOGENOM" id="CLU_028871_10_0_9"/>
<evidence type="ECO:0000256" key="4">
    <source>
        <dbReference type="ARBA" id="ARBA00022448"/>
    </source>
</evidence>
<dbReference type="Pfam" id="PF13379">
    <property type="entry name" value="NMT1_2"/>
    <property type="match status" value="1"/>
</dbReference>
<dbReference type="InterPro" id="IPR010067">
    <property type="entry name" value="ABC_SsuA_sub-bd"/>
</dbReference>
<evidence type="ECO:0000256" key="5">
    <source>
        <dbReference type="ARBA" id="ARBA00022475"/>
    </source>
</evidence>
<keyword evidence="8" id="KW-0472">Membrane</keyword>